<feature type="modified residue" description="4-aspartylphosphate" evidence="1">
    <location>
        <position position="57"/>
    </location>
</feature>
<dbReference type="InterPro" id="IPR011006">
    <property type="entry name" value="CheY-like_superfamily"/>
</dbReference>
<dbReference type="PROSITE" id="PS00889">
    <property type="entry name" value="CNMP_BINDING_2"/>
    <property type="match status" value="1"/>
</dbReference>
<dbReference type="SUPFAM" id="SSF51206">
    <property type="entry name" value="cAMP-binding domain-like"/>
    <property type="match status" value="1"/>
</dbReference>
<dbReference type="InterPro" id="IPR018488">
    <property type="entry name" value="cNMP-bd_CS"/>
</dbReference>
<evidence type="ECO:0000259" key="2">
    <source>
        <dbReference type="PROSITE" id="PS50042"/>
    </source>
</evidence>
<dbReference type="Gene3D" id="2.60.120.10">
    <property type="entry name" value="Jelly Rolls"/>
    <property type="match status" value="1"/>
</dbReference>
<dbReference type="Proteomes" id="UP000060487">
    <property type="component" value="Unassembled WGS sequence"/>
</dbReference>
<dbReference type="SMART" id="SM00100">
    <property type="entry name" value="cNMP"/>
    <property type="match status" value="1"/>
</dbReference>
<proteinExistence type="predicted"/>
<dbReference type="SUPFAM" id="SSF52172">
    <property type="entry name" value="CheY-like"/>
    <property type="match status" value="1"/>
</dbReference>
<protein>
    <submittedName>
        <fullName evidence="4">Cyclic nucleotide-binding protein</fullName>
    </submittedName>
</protein>
<keyword evidence="1" id="KW-0597">Phosphoprotein</keyword>
<dbReference type="PROSITE" id="PS50042">
    <property type="entry name" value="CNMP_BINDING_3"/>
    <property type="match status" value="1"/>
</dbReference>
<dbReference type="Pfam" id="PF00072">
    <property type="entry name" value="Response_reg"/>
    <property type="match status" value="1"/>
</dbReference>
<feature type="domain" description="Cyclic nucleotide-binding" evidence="2">
    <location>
        <begin position="144"/>
        <end position="241"/>
    </location>
</feature>
<dbReference type="Gene3D" id="3.40.50.2300">
    <property type="match status" value="1"/>
</dbReference>
<dbReference type="PROSITE" id="PS50110">
    <property type="entry name" value="RESPONSE_REGULATORY"/>
    <property type="match status" value="1"/>
</dbReference>
<accession>A0ABR5SBT8</accession>
<comment type="caution">
    <text evidence="4">The sequence shown here is derived from an EMBL/GenBank/DDBJ whole genome shotgun (WGS) entry which is preliminary data.</text>
</comment>
<evidence type="ECO:0000313" key="4">
    <source>
        <dbReference type="EMBL" id="KWT78285.1"/>
    </source>
</evidence>
<dbReference type="InterPro" id="IPR001789">
    <property type="entry name" value="Sig_transdc_resp-reg_receiver"/>
</dbReference>
<dbReference type="EMBL" id="LNQR01000117">
    <property type="protein sequence ID" value="KWT78285.1"/>
    <property type="molecule type" value="Genomic_DNA"/>
</dbReference>
<organism evidence="4 5">
    <name type="scientific">Candidatus Magnetominusculus xianensis</name>
    <dbReference type="NCBI Taxonomy" id="1748249"/>
    <lineage>
        <taxon>Bacteria</taxon>
        <taxon>Pseudomonadati</taxon>
        <taxon>Nitrospirota</taxon>
        <taxon>Nitrospiria</taxon>
        <taxon>Nitrospirales</taxon>
        <taxon>Nitrospiraceae</taxon>
        <taxon>Candidatus Magnetominusculus</taxon>
    </lineage>
</organism>
<feature type="domain" description="Response regulatory" evidence="3">
    <location>
        <begin position="7"/>
        <end position="125"/>
    </location>
</feature>
<dbReference type="InterPro" id="IPR014710">
    <property type="entry name" value="RmlC-like_jellyroll"/>
</dbReference>
<dbReference type="CDD" id="cd00038">
    <property type="entry name" value="CAP_ED"/>
    <property type="match status" value="1"/>
</dbReference>
<dbReference type="PANTHER" id="PTHR23011">
    <property type="entry name" value="CYCLIC NUCLEOTIDE-BINDING DOMAIN CONTAINING PROTEIN"/>
    <property type="match status" value="1"/>
</dbReference>
<evidence type="ECO:0000256" key="1">
    <source>
        <dbReference type="PROSITE-ProRule" id="PRU00169"/>
    </source>
</evidence>
<dbReference type="InterPro" id="IPR000595">
    <property type="entry name" value="cNMP-bd_dom"/>
</dbReference>
<keyword evidence="5" id="KW-1185">Reference proteome</keyword>
<name>A0ABR5SBT8_9BACT</name>
<reference evidence="4 5" key="1">
    <citation type="submission" date="2015-11" db="EMBL/GenBank/DDBJ databases">
        <authorList>
            <person name="Lin W."/>
        </authorList>
    </citation>
    <scope>NUCLEOTIDE SEQUENCE [LARGE SCALE GENOMIC DNA]</scope>
    <source>
        <strain evidence="4 5">HCH-1</strain>
    </source>
</reference>
<evidence type="ECO:0000313" key="5">
    <source>
        <dbReference type="Proteomes" id="UP000060487"/>
    </source>
</evidence>
<evidence type="ECO:0000259" key="3">
    <source>
        <dbReference type="PROSITE" id="PS50110"/>
    </source>
</evidence>
<dbReference type="InterPro" id="IPR018490">
    <property type="entry name" value="cNMP-bd_dom_sf"/>
</dbReference>
<dbReference type="Pfam" id="PF00027">
    <property type="entry name" value="cNMP_binding"/>
    <property type="match status" value="1"/>
</dbReference>
<sequence>MADNNLRMMILHFDQKSIDATKGILQYLGYVSITGVSVPARVFNLLKSEKFDLLFADYKTISMYGEDFLETLRENPGQVPIKVILLIDSEIAVQDLKKMYREGITATIKYPFQLNEMEKAIEDSIRSVPMAISKTIRKIRELDFFSFLTDEELIALLKISKCRNYKENDLIFEDGQPGDRFYVIVDGIIIISQMVNKRRETVLARLKRGSCFGEMSILDGSPRTARARAHDDTVLLEFDRRIMEGYDDIVTLKLFKKLTHIFSRRLRGANAKIKQMMADQAKLKDRSHDTPVT</sequence>
<dbReference type="PANTHER" id="PTHR23011:SF28">
    <property type="entry name" value="CYCLIC NUCLEOTIDE-BINDING DOMAIN CONTAINING PROTEIN"/>
    <property type="match status" value="1"/>
</dbReference>
<gene>
    <name evidence="4" type="ORF">ASN18_2890</name>
</gene>